<dbReference type="RefSeq" id="WP_085621255.1">
    <property type="nucleotide sequence ID" value="NZ_JFKB01000038.1"/>
</dbReference>
<comment type="caution">
    <text evidence="10">Lacks conserved residue(s) required for the propagation of feature annotation.</text>
</comment>
<evidence type="ECO:0000259" key="12">
    <source>
        <dbReference type="PROSITE" id="PS50873"/>
    </source>
</evidence>
<evidence type="ECO:0000256" key="5">
    <source>
        <dbReference type="ARBA" id="ARBA00023004"/>
    </source>
</evidence>
<dbReference type="AlphaFoldDB" id="A0A1Y2L689"/>
<comment type="function">
    <text evidence="10">Bifunctional enzyme with both catalase and broad-spectrum peroxidase activity.</text>
</comment>
<keyword evidence="14" id="KW-1185">Reference proteome</keyword>
<dbReference type="PANTHER" id="PTHR30555:SF6">
    <property type="entry name" value="CATALASE-PEROXIDASE"/>
    <property type="match status" value="1"/>
</dbReference>
<dbReference type="NCBIfam" id="TIGR00198">
    <property type="entry name" value="cat_per_HPI"/>
    <property type="match status" value="1"/>
</dbReference>
<dbReference type="InterPro" id="IPR010255">
    <property type="entry name" value="Haem_peroxidase_sf"/>
</dbReference>
<dbReference type="Gene3D" id="1.10.420.10">
    <property type="entry name" value="Peroxidase, domain 2"/>
    <property type="match status" value="2"/>
</dbReference>
<feature type="domain" description="Plant heme peroxidase family profile" evidence="12">
    <location>
        <begin position="148"/>
        <end position="271"/>
    </location>
</feature>
<evidence type="ECO:0000313" key="13">
    <source>
        <dbReference type="EMBL" id="OSQ42272.1"/>
    </source>
</evidence>
<dbReference type="SUPFAM" id="SSF48113">
    <property type="entry name" value="Heme-dependent peroxidases"/>
    <property type="match status" value="2"/>
</dbReference>
<proteinExistence type="inferred from homology"/>
<dbReference type="GO" id="GO:0046872">
    <property type="term" value="F:metal ion binding"/>
    <property type="evidence" value="ECO:0007669"/>
    <property type="project" value="UniProtKB-KW"/>
</dbReference>
<dbReference type="Proteomes" id="UP000193396">
    <property type="component" value="Unassembled WGS sequence"/>
</dbReference>
<dbReference type="PROSITE" id="PS00436">
    <property type="entry name" value="PEROXIDASE_2"/>
    <property type="match status" value="1"/>
</dbReference>
<dbReference type="OrthoDB" id="9759743at2"/>
<evidence type="ECO:0000313" key="14">
    <source>
        <dbReference type="Proteomes" id="UP000193396"/>
    </source>
</evidence>
<sequence length="727" mass="80051">MDGKHTTGKCPVMHGGQTALGTTVTDWWPNALNFDILHQHDAKTNPLGENFDYAEELKKLDVEGLKNDLRALMNESQEWWPADWGSYVGMFARVAWHSAGSYRLADGRGGGGTGNQRFAPLNSWPDNVNTDKGRRLLWPIKKKYGNKVSWADLIILSGTIAYEVAGLKTFGFAFGRKDIWHPEKDTYWGAEKEWLAPSDSRYGDLTKPETLSNPLSAVQMGLIYVNPEGVNGQPDPAKTALQIRETFARMAMDDEETAALTAGGHTIGKCHGNGDAANLSAEPEAADVTAQGMGWMNTKGRGIGRDTVVSGIEGAWTKNPTQWDMGWFDLLFGYDWELKKSPAGAWQWMPINIKEEDMPVDVEDPSIRCMPIMTDADMAMKVDPIYNAICQKFMKDPAYFSDVFARAWFKLTHRDLGPKARYIGPDVPAEDLIWQDPIPNVDYTLSDAEIADLKAKLLSSGLTSAELINTAWDSARTYRGSDMRGGANGARIRLAPQKDWAGNEPARLAKVLKTLEGIQAGLAKKVSLADLIVLGGTAAVEKAAKDAGVNITVPFAPGRGDATDEMTDAASFDALEPLADGYRNWVKEDYTVSPEEMMLDRTQLMGLTAPEMTVLVGGMRALGTNHGGTKHGVFTDRVGKLTTDFFVNLTDMAYTWKPAGDNLYNIVDRKTGATKWTATRVDLVFGSNSILRAYAEVYAQDDNHEKFVKDFVAAWVKVMNADRFDLA</sequence>
<keyword evidence="1 10" id="KW-0575">Peroxidase</keyword>
<feature type="binding site" description="axial binding residue" evidence="10">
    <location>
        <position position="265"/>
    </location>
    <ligand>
        <name>heme b</name>
        <dbReference type="ChEBI" id="CHEBI:60344"/>
    </ligand>
    <ligandPart>
        <name>Fe</name>
        <dbReference type="ChEBI" id="CHEBI:18248"/>
    </ligandPart>
</feature>
<evidence type="ECO:0000256" key="10">
    <source>
        <dbReference type="HAMAP-Rule" id="MF_01961"/>
    </source>
</evidence>
<dbReference type="PANTHER" id="PTHR30555">
    <property type="entry name" value="HYDROPEROXIDASE I, BIFUNCTIONAL CATALASE-PEROXIDASE"/>
    <property type="match status" value="1"/>
</dbReference>
<keyword evidence="6 10" id="KW-0376">Hydrogen peroxide</keyword>
<dbReference type="GO" id="GO:0020037">
    <property type="term" value="F:heme binding"/>
    <property type="evidence" value="ECO:0007669"/>
    <property type="project" value="InterPro"/>
</dbReference>
<dbReference type="InterPro" id="IPR000763">
    <property type="entry name" value="Catalase_peroxidase"/>
</dbReference>
<comment type="catalytic activity">
    <reaction evidence="8 10 11">
        <text>H2O2 + AH2 = A + 2 H2O</text>
        <dbReference type="Rhea" id="RHEA:30275"/>
        <dbReference type="ChEBI" id="CHEBI:13193"/>
        <dbReference type="ChEBI" id="CHEBI:15377"/>
        <dbReference type="ChEBI" id="CHEBI:16240"/>
        <dbReference type="ChEBI" id="CHEBI:17499"/>
        <dbReference type="EC" id="1.11.1.21"/>
    </reaction>
</comment>
<evidence type="ECO:0000256" key="2">
    <source>
        <dbReference type="ARBA" id="ARBA00022617"/>
    </source>
</evidence>
<reference evidence="13 14" key="1">
    <citation type="submission" date="2014-03" db="EMBL/GenBank/DDBJ databases">
        <title>The draft genome sequence of Thalassospira alkalitolerans JCM 18968.</title>
        <authorList>
            <person name="Lai Q."/>
            <person name="Shao Z."/>
        </authorList>
    </citation>
    <scope>NUCLEOTIDE SEQUENCE [LARGE SCALE GENOMIC DNA]</scope>
    <source>
        <strain evidence="13 14">JCM 18968</strain>
    </source>
</reference>
<name>A0A1Y2L689_9PROT</name>
<keyword evidence="2 10" id="KW-0349">Heme</keyword>
<dbReference type="CDD" id="cd08200">
    <property type="entry name" value="catalase_peroxidase_2"/>
    <property type="match status" value="1"/>
</dbReference>
<dbReference type="GO" id="GO:0004096">
    <property type="term" value="F:catalase activity"/>
    <property type="evidence" value="ECO:0007669"/>
    <property type="project" value="UniProtKB-UniRule"/>
</dbReference>
<protein>
    <recommendedName>
        <fullName evidence="10 11">Catalase-peroxidase</fullName>
        <shortName evidence="10">CP</shortName>
        <ecNumber evidence="10 11">1.11.1.21</ecNumber>
    </recommendedName>
    <alternativeName>
        <fullName evidence="10">Peroxidase/catalase</fullName>
    </alternativeName>
</protein>
<feature type="active site" description="Proton acceptor" evidence="10">
    <location>
        <position position="97"/>
    </location>
</feature>
<dbReference type="STRING" id="1293890.TALK_21690"/>
<dbReference type="NCBIfam" id="NF011635">
    <property type="entry name" value="PRK15061.1"/>
    <property type="match status" value="1"/>
</dbReference>
<keyword evidence="3 10" id="KW-0479">Metal-binding</keyword>
<evidence type="ECO:0000256" key="9">
    <source>
        <dbReference type="ARBA" id="ARBA00060838"/>
    </source>
</evidence>
<dbReference type="FunFam" id="1.10.420.10:FF:000004">
    <property type="entry name" value="Catalase-peroxidase"/>
    <property type="match status" value="1"/>
</dbReference>
<gene>
    <name evidence="10" type="primary">katG</name>
    <name evidence="13" type="ORF">TALK_21690</name>
</gene>
<comment type="catalytic activity">
    <reaction evidence="7 10 11">
        <text>2 H2O2 = O2 + 2 H2O</text>
        <dbReference type="Rhea" id="RHEA:20309"/>
        <dbReference type="ChEBI" id="CHEBI:15377"/>
        <dbReference type="ChEBI" id="CHEBI:15379"/>
        <dbReference type="ChEBI" id="CHEBI:16240"/>
        <dbReference type="EC" id="1.11.1.21"/>
    </reaction>
</comment>
<dbReference type="GO" id="GO:0005829">
    <property type="term" value="C:cytosol"/>
    <property type="evidence" value="ECO:0007669"/>
    <property type="project" value="TreeGrafter"/>
</dbReference>
<dbReference type="HAMAP" id="MF_01961">
    <property type="entry name" value="Catal_peroxid"/>
    <property type="match status" value="1"/>
</dbReference>
<dbReference type="InterPro" id="IPR019794">
    <property type="entry name" value="Peroxidases_AS"/>
</dbReference>
<dbReference type="PRINTS" id="PR00458">
    <property type="entry name" value="PEROXIDASE"/>
</dbReference>
<dbReference type="EC" id="1.11.1.21" evidence="10 11"/>
<dbReference type="Pfam" id="PF00141">
    <property type="entry name" value="peroxidase"/>
    <property type="match status" value="2"/>
</dbReference>
<comment type="subunit">
    <text evidence="10">Homodimer or homotetramer.</text>
</comment>
<comment type="cofactor">
    <cofactor evidence="10">
        <name>heme b</name>
        <dbReference type="ChEBI" id="CHEBI:60344"/>
    </cofactor>
    <text evidence="10">Binds 1 heme b (iron(II)-protoporphyrin IX) group per dimer.</text>
</comment>
<keyword evidence="5 10" id="KW-0408">Iron</keyword>
<dbReference type="InterPro" id="IPR002016">
    <property type="entry name" value="Haem_peroxidase"/>
</dbReference>
<evidence type="ECO:0000256" key="7">
    <source>
        <dbReference type="ARBA" id="ARBA00049145"/>
    </source>
</evidence>
<dbReference type="PROSITE" id="PS50873">
    <property type="entry name" value="PEROXIDASE_4"/>
    <property type="match status" value="1"/>
</dbReference>
<keyword evidence="4 10" id="KW-0560">Oxidoreductase</keyword>
<evidence type="ECO:0000256" key="4">
    <source>
        <dbReference type="ARBA" id="ARBA00023002"/>
    </source>
</evidence>
<dbReference type="GO" id="GO:0070301">
    <property type="term" value="P:cellular response to hydrogen peroxide"/>
    <property type="evidence" value="ECO:0007669"/>
    <property type="project" value="TreeGrafter"/>
</dbReference>
<comment type="PTM">
    <text evidence="10">Formation of the three residue Trp-Tyr-Met cross-link is important for the catalase, but not the peroxidase activity of the enzyme.</text>
</comment>
<feature type="cross-link" description="Tryptophyl-tyrosyl-methioninium (Tyr-Met) (with Trp-96)" evidence="10">
    <location>
        <begin position="224"/>
        <end position="250"/>
    </location>
</feature>
<evidence type="ECO:0000256" key="11">
    <source>
        <dbReference type="RuleBase" id="RU003451"/>
    </source>
</evidence>
<feature type="site" description="Transition state stabilizer" evidence="10">
    <location>
        <position position="93"/>
    </location>
</feature>
<comment type="similarity">
    <text evidence="9 10 11">Belongs to the peroxidase family. Peroxidase/catalase subfamily.</text>
</comment>
<evidence type="ECO:0000256" key="3">
    <source>
        <dbReference type="ARBA" id="ARBA00022723"/>
    </source>
</evidence>
<comment type="caution">
    <text evidence="13">The sequence shown here is derived from an EMBL/GenBank/DDBJ whole genome shotgun (WGS) entry which is preliminary data.</text>
</comment>
<evidence type="ECO:0000256" key="1">
    <source>
        <dbReference type="ARBA" id="ARBA00022559"/>
    </source>
</evidence>
<accession>A0A1Y2L689</accession>
<dbReference type="Gene3D" id="1.10.520.10">
    <property type="match status" value="2"/>
</dbReference>
<dbReference type="PRINTS" id="PR00460">
    <property type="entry name" value="BPEROXIDASE"/>
</dbReference>
<organism evidence="13 14">
    <name type="scientific">Thalassospira alkalitolerans</name>
    <dbReference type="NCBI Taxonomy" id="1293890"/>
    <lineage>
        <taxon>Bacteria</taxon>
        <taxon>Pseudomonadati</taxon>
        <taxon>Pseudomonadota</taxon>
        <taxon>Alphaproteobacteria</taxon>
        <taxon>Rhodospirillales</taxon>
        <taxon>Thalassospiraceae</taxon>
        <taxon>Thalassospira</taxon>
    </lineage>
</organism>
<evidence type="ECO:0000256" key="6">
    <source>
        <dbReference type="ARBA" id="ARBA00023324"/>
    </source>
</evidence>
<dbReference type="FunFam" id="1.10.520.10:FF:000002">
    <property type="entry name" value="Catalase-peroxidase"/>
    <property type="match status" value="1"/>
</dbReference>
<dbReference type="GO" id="GO:0042744">
    <property type="term" value="P:hydrogen peroxide catabolic process"/>
    <property type="evidence" value="ECO:0007669"/>
    <property type="project" value="UniProtKB-KW"/>
</dbReference>
<dbReference type="EMBL" id="JFKB01000038">
    <property type="protein sequence ID" value="OSQ42272.1"/>
    <property type="molecule type" value="Genomic_DNA"/>
</dbReference>
<evidence type="ECO:0000256" key="8">
    <source>
        <dbReference type="ARBA" id="ARBA00051651"/>
    </source>
</evidence>